<evidence type="ECO:0000313" key="5">
    <source>
        <dbReference type="Proteomes" id="UP000321618"/>
    </source>
</evidence>
<dbReference type="EMBL" id="BJZM01000017">
    <property type="protein sequence ID" value="GEO76547.1"/>
    <property type="molecule type" value="Genomic_DNA"/>
</dbReference>
<keyword evidence="2" id="KW-0812">Transmembrane</keyword>
<comment type="caution">
    <text evidence="4">The sequence shown here is derived from an EMBL/GenBank/DDBJ whole genome shotgun (WGS) entry which is preliminary data.</text>
</comment>
<evidence type="ECO:0000313" key="4">
    <source>
        <dbReference type="EMBL" id="GEO76547.1"/>
    </source>
</evidence>
<dbReference type="GO" id="GO:0004175">
    <property type="term" value="F:endopeptidase activity"/>
    <property type="evidence" value="ECO:0007669"/>
    <property type="project" value="UniProtKB-ARBA"/>
</dbReference>
<keyword evidence="2" id="KW-1133">Transmembrane helix</keyword>
<name>A0AB34AB78_9LACO</name>
<evidence type="ECO:0000256" key="1">
    <source>
        <dbReference type="ARBA" id="ARBA00009067"/>
    </source>
</evidence>
<sequence length="209" mass="23462">MLILNFSILKQKIYFKTVFNKTNWKSNIILFGFVLFIVGSSLIGKSSQRVIEAFTIGIIAGIPEEYLFRGIVLGSLLKNLKFKNQSRRIIVSIIIASLLFSLYHFGNIRYDGFQSVFLQMIQTFGMGFLLATAYVRYASILIPILLHFSINFGVTLVSGTSTSTASSHLSFAILLIDALIVAAFYIIIGMLLLRNHLKNNPLIKKLDLD</sequence>
<organism evidence="4 5">
    <name type="scientific">Companilactobacillus crustorum</name>
    <dbReference type="NCBI Taxonomy" id="392416"/>
    <lineage>
        <taxon>Bacteria</taxon>
        <taxon>Bacillati</taxon>
        <taxon>Bacillota</taxon>
        <taxon>Bacilli</taxon>
        <taxon>Lactobacillales</taxon>
        <taxon>Lactobacillaceae</taxon>
        <taxon>Companilactobacillus</taxon>
    </lineage>
</organism>
<dbReference type="InterPro" id="IPR003675">
    <property type="entry name" value="Rce1/LyrA-like_dom"/>
</dbReference>
<protein>
    <recommendedName>
        <fullName evidence="3">CAAX prenyl protease 2/Lysostaphin resistance protein A-like domain-containing protein</fullName>
    </recommendedName>
</protein>
<dbReference type="InterPro" id="IPR052710">
    <property type="entry name" value="CAAX_protease"/>
</dbReference>
<keyword evidence="2" id="KW-0472">Membrane</keyword>
<feature type="domain" description="CAAX prenyl protease 2/Lysostaphin resistance protein A-like" evidence="3">
    <location>
        <begin position="50"/>
        <end position="152"/>
    </location>
</feature>
<dbReference type="GO" id="GO:0080120">
    <property type="term" value="P:CAAX-box protein maturation"/>
    <property type="evidence" value="ECO:0007669"/>
    <property type="project" value="UniProtKB-ARBA"/>
</dbReference>
<reference evidence="4 5" key="1">
    <citation type="submission" date="2019-07" db="EMBL/GenBank/DDBJ databases">
        <title>Whole genome shotgun sequence of Lactobacillus crustorum NBRC 107159.</title>
        <authorList>
            <person name="Hosoyama A."/>
            <person name="Uohara A."/>
            <person name="Ohji S."/>
            <person name="Ichikawa N."/>
        </authorList>
    </citation>
    <scope>NUCLEOTIDE SEQUENCE [LARGE SCALE GENOMIC DNA]</scope>
    <source>
        <strain evidence="4 5">NBRC 107159</strain>
    </source>
</reference>
<dbReference type="PANTHER" id="PTHR36435:SF1">
    <property type="entry name" value="CAAX AMINO TERMINAL PROTEASE FAMILY PROTEIN"/>
    <property type="match status" value="1"/>
</dbReference>
<dbReference type="Pfam" id="PF02517">
    <property type="entry name" value="Rce1-like"/>
    <property type="match status" value="1"/>
</dbReference>
<dbReference type="RefSeq" id="WP_057897039.1">
    <property type="nucleotide sequence ID" value="NZ_BJZM01000017.1"/>
</dbReference>
<feature type="transmembrane region" description="Helical" evidence="2">
    <location>
        <begin position="169"/>
        <end position="193"/>
    </location>
</feature>
<feature type="transmembrane region" description="Helical" evidence="2">
    <location>
        <begin position="138"/>
        <end position="157"/>
    </location>
</feature>
<feature type="transmembrane region" description="Helical" evidence="2">
    <location>
        <begin position="50"/>
        <end position="68"/>
    </location>
</feature>
<proteinExistence type="inferred from homology"/>
<accession>A0AB34AB78</accession>
<comment type="similarity">
    <text evidence="1">Belongs to the UPF0177 family.</text>
</comment>
<evidence type="ECO:0000256" key="2">
    <source>
        <dbReference type="SAM" id="Phobius"/>
    </source>
</evidence>
<dbReference type="Proteomes" id="UP000321618">
    <property type="component" value="Unassembled WGS sequence"/>
</dbReference>
<evidence type="ECO:0000259" key="3">
    <source>
        <dbReference type="Pfam" id="PF02517"/>
    </source>
</evidence>
<dbReference type="AlphaFoldDB" id="A0AB34AB78"/>
<dbReference type="PANTHER" id="PTHR36435">
    <property type="entry name" value="SLR1288 PROTEIN"/>
    <property type="match status" value="1"/>
</dbReference>
<feature type="transmembrane region" description="Helical" evidence="2">
    <location>
        <begin position="89"/>
        <end position="106"/>
    </location>
</feature>
<feature type="transmembrane region" description="Helical" evidence="2">
    <location>
        <begin position="112"/>
        <end position="131"/>
    </location>
</feature>
<feature type="transmembrane region" description="Helical" evidence="2">
    <location>
        <begin position="26"/>
        <end position="44"/>
    </location>
</feature>
<gene>
    <name evidence="4" type="ORF">LCR01_09900</name>
</gene>